<proteinExistence type="predicted"/>
<protein>
    <submittedName>
        <fullName evidence="1">Uncharacterized protein</fullName>
    </submittedName>
</protein>
<comment type="caution">
    <text evidence="1">The sequence shown here is derived from an EMBL/GenBank/DDBJ whole genome shotgun (WGS) entry which is preliminary data.</text>
</comment>
<accession>A0A8J6CQC0</accession>
<sequence length="35" mass="4154">MRVQDRRKFVPHWVVFSQRQKLVFTPATVAPLLSD</sequence>
<organism evidence="1 2">
    <name type="scientific">Gossypium anomalum</name>
    <dbReference type="NCBI Taxonomy" id="47600"/>
    <lineage>
        <taxon>Eukaryota</taxon>
        <taxon>Viridiplantae</taxon>
        <taxon>Streptophyta</taxon>
        <taxon>Embryophyta</taxon>
        <taxon>Tracheophyta</taxon>
        <taxon>Spermatophyta</taxon>
        <taxon>Magnoliopsida</taxon>
        <taxon>eudicotyledons</taxon>
        <taxon>Gunneridae</taxon>
        <taxon>Pentapetalae</taxon>
        <taxon>rosids</taxon>
        <taxon>malvids</taxon>
        <taxon>Malvales</taxon>
        <taxon>Malvaceae</taxon>
        <taxon>Malvoideae</taxon>
        <taxon>Gossypium</taxon>
    </lineage>
</organism>
<dbReference type="Proteomes" id="UP000701853">
    <property type="component" value="Chromosome 9"/>
</dbReference>
<reference evidence="1 2" key="1">
    <citation type="journal article" date="2021" name="bioRxiv">
        <title>The Gossypium anomalum genome as a resource for cotton improvement and evolutionary analysis of hybrid incompatibility.</title>
        <authorList>
            <person name="Grover C.E."/>
            <person name="Yuan D."/>
            <person name="Arick M.A."/>
            <person name="Miller E.R."/>
            <person name="Hu G."/>
            <person name="Peterson D.G."/>
            <person name="Wendel J.F."/>
            <person name="Udall J.A."/>
        </authorList>
    </citation>
    <scope>NUCLEOTIDE SEQUENCE [LARGE SCALE GENOMIC DNA]</scope>
    <source>
        <strain evidence="1">JFW-Udall</strain>
        <tissue evidence="1">Leaf</tissue>
    </source>
</reference>
<evidence type="ECO:0000313" key="1">
    <source>
        <dbReference type="EMBL" id="KAG8483487.1"/>
    </source>
</evidence>
<dbReference type="EMBL" id="JAHUZN010000009">
    <property type="protein sequence ID" value="KAG8483487.1"/>
    <property type="molecule type" value="Genomic_DNA"/>
</dbReference>
<gene>
    <name evidence="1" type="ORF">CXB51_023198</name>
</gene>
<evidence type="ECO:0000313" key="2">
    <source>
        <dbReference type="Proteomes" id="UP000701853"/>
    </source>
</evidence>
<keyword evidence="2" id="KW-1185">Reference proteome</keyword>
<dbReference type="AlphaFoldDB" id="A0A8J6CQC0"/>
<name>A0A8J6CQC0_9ROSI</name>